<keyword evidence="3 5" id="KW-0378">Hydrolase</keyword>
<name>A0ABW0EIN2_9PSEU</name>
<dbReference type="CDD" id="cd18876">
    <property type="entry name" value="NUDIX_Hydrolase"/>
    <property type="match status" value="1"/>
</dbReference>
<protein>
    <submittedName>
        <fullName evidence="7">NUDIX domain-containing protein</fullName>
    </submittedName>
</protein>
<dbReference type="InterPro" id="IPR015797">
    <property type="entry name" value="NUDIX_hydrolase-like_dom_sf"/>
</dbReference>
<dbReference type="InterPro" id="IPR020084">
    <property type="entry name" value="NUDIX_hydrolase_CS"/>
</dbReference>
<evidence type="ECO:0000256" key="3">
    <source>
        <dbReference type="ARBA" id="ARBA00022801"/>
    </source>
</evidence>
<evidence type="ECO:0000259" key="6">
    <source>
        <dbReference type="PROSITE" id="PS51462"/>
    </source>
</evidence>
<evidence type="ECO:0000313" key="7">
    <source>
        <dbReference type="EMBL" id="MFC5286143.1"/>
    </source>
</evidence>
<evidence type="ECO:0000313" key="8">
    <source>
        <dbReference type="Proteomes" id="UP001596157"/>
    </source>
</evidence>
<comment type="caution">
    <text evidence="7">The sequence shown here is derived from an EMBL/GenBank/DDBJ whole genome shotgun (WGS) entry which is preliminary data.</text>
</comment>
<reference evidence="8" key="1">
    <citation type="journal article" date="2019" name="Int. J. Syst. Evol. Microbiol.">
        <title>The Global Catalogue of Microorganisms (GCM) 10K type strain sequencing project: providing services to taxonomists for standard genome sequencing and annotation.</title>
        <authorList>
            <consortium name="The Broad Institute Genomics Platform"/>
            <consortium name="The Broad Institute Genome Sequencing Center for Infectious Disease"/>
            <person name="Wu L."/>
            <person name="Ma J."/>
        </authorList>
    </citation>
    <scope>NUCLEOTIDE SEQUENCE [LARGE SCALE GENOMIC DNA]</scope>
    <source>
        <strain evidence="8">CCUG 59778</strain>
    </source>
</reference>
<evidence type="ECO:0000256" key="5">
    <source>
        <dbReference type="RuleBase" id="RU003476"/>
    </source>
</evidence>
<dbReference type="PRINTS" id="PR00502">
    <property type="entry name" value="NUDIXFAMILY"/>
</dbReference>
<feature type="domain" description="Nudix hydrolase" evidence="6">
    <location>
        <begin position="5"/>
        <end position="131"/>
    </location>
</feature>
<dbReference type="InterPro" id="IPR020476">
    <property type="entry name" value="Nudix_hydrolase"/>
</dbReference>
<organism evidence="7 8">
    <name type="scientific">Actinokineospora guangxiensis</name>
    <dbReference type="NCBI Taxonomy" id="1490288"/>
    <lineage>
        <taxon>Bacteria</taxon>
        <taxon>Bacillati</taxon>
        <taxon>Actinomycetota</taxon>
        <taxon>Actinomycetes</taxon>
        <taxon>Pseudonocardiales</taxon>
        <taxon>Pseudonocardiaceae</taxon>
        <taxon>Actinokineospora</taxon>
    </lineage>
</organism>
<dbReference type="RefSeq" id="WP_378243704.1">
    <property type="nucleotide sequence ID" value="NZ_JBHSKF010000001.1"/>
</dbReference>
<evidence type="ECO:0000256" key="2">
    <source>
        <dbReference type="ARBA" id="ARBA00005582"/>
    </source>
</evidence>
<gene>
    <name evidence="7" type="ORF">ACFPM7_03700</name>
</gene>
<evidence type="ECO:0000256" key="1">
    <source>
        <dbReference type="ARBA" id="ARBA00001946"/>
    </source>
</evidence>
<evidence type="ECO:0000256" key="4">
    <source>
        <dbReference type="ARBA" id="ARBA00022842"/>
    </source>
</evidence>
<dbReference type="PANTHER" id="PTHR43046:SF12">
    <property type="entry name" value="GDP-MANNOSE MANNOSYL HYDROLASE"/>
    <property type="match status" value="1"/>
</dbReference>
<comment type="similarity">
    <text evidence="2 5">Belongs to the Nudix hydrolase family.</text>
</comment>
<dbReference type="Pfam" id="PF00293">
    <property type="entry name" value="NUDIX"/>
    <property type="match status" value="1"/>
</dbReference>
<dbReference type="PANTHER" id="PTHR43046">
    <property type="entry name" value="GDP-MANNOSE MANNOSYL HYDROLASE"/>
    <property type="match status" value="1"/>
</dbReference>
<keyword evidence="4" id="KW-0460">Magnesium</keyword>
<proteinExistence type="inferred from homology"/>
<dbReference type="PROSITE" id="PS51462">
    <property type="entry name" value="NUDIX"/>
    <property type="match status" value="1"/>
</dbReference>
<sequence length="147" mass="16118">MITPARPLTAAGALFTDGDGRVLLVEPTYKPEWEIPGGVVEGSETPAEGCAREVREELGLEIVPGRLLVVDWAPWQSDARVLFVFDGGTLPPTTSFRLQPEEIRSARFAAPAEVTHRCLPRLSRRVHAALAAWERGETRYLENGTAV</sequence>
<dbReference type="InterPro" id="IPR000086">
    <property type="entry name" value="NUDIX_hydrolase_dom"/>
</dbReference>
<dbReference type="Proteomes" id="UP001596157">
    <property type="component" value="Unassembled WGS sequence"/>
</dbReference>
<comment type="cofactor">
    <cofactor evidence="1">
        <name>Mg(2+)</name>
        <dbReference type="ChEBI" id="CHEBI:18420"/>
    </cofactor>
</comment>
<dbReference type="EMBL" id="JBHSKF010000001">
    <property type="protein sequence ID" value="MFC5286143.1"/>
    <property type="molecule type" value="Genomic_DNA"/>
</dbReference>
<accession>A0ABW0EIN2</accession>
<dbReference type="Gene3D" id="3.90.79.10">
    <property type="entry name" value="Nucleoside Triphosphate Pyrophosphohydrolase"/>
    <property type="match status" value="1"/>
</dbReference>
<dbReference type="PROSITE" id="PS00893">
    <property type="entry name" value="NUDIX_BOX"/>
    <property type="match status" value="1"/>
</dbReference>
<keyword evidence="8" id="KW-1185">Reference proteome</keyword>
<dbReference type="SUPFAM" id="SSF55811">
    <property type="entry name" value="Nudix"/>
    <property type="match status" value="1"/>
</dbReference>